<evidence type="ECO:0000313" key="3">
    <source>
        <dbReference type="Proteomes" id="UP000278627"/>
    </source>
</evidence>
<evidence type="ECO:0000256" key="1">
    <source>
        <dbReference type="SAM" id="SignalP"/>
    </source>
</evidence>
<dbReference type="AlphaFoldDB" id="A0A0N4SYF5"/>
<sequence>MVHVRSLRALTMELCACVSMCVCVNLECLQIVCLEKIYKCFTGEYVGGDKGVSDIPTMFPADITNSARGEENSLWNTCKGNKYAYC</sequence>
<protein>
    <submittedName>
        <fullName evidence="4">Secreted protein</fullName>
    </submittedName>
</protein>
<evidence type="ECO:0000313" key="4">
    <source>
        <dbReference type="WBParaSite" id="BPAG_0000076301-mRNA-1"/>
    </source>
</evidence>
<dbReference type="Proteomes" id="UP000278627">
    <property type="component" value="Unassembled WGS sequence"/>
</dbReference>
<gene>
    <name evidence="2" type="ORF">BPAG_LOCUS764</name>
</gene>
<dbReference type="EMBL" id="UZAD01000041">
    <property type="protein sequence ID" value="VDN81950.1"/>
    <property type="molecule type" value="Genomic_DNA"/>
</dbReference>
<dbReference type="WBParaSite" id="BPAG_0000076301-mRNA-1">
    <property type="protein sequence ID" value="BPAG_0000076301-mRNA-1"/>
    <property type="gene ID" value="BPAG_0000076301"/>
</dbReference>
<feature type="chain" id="PRO_5044054299" evidence="1">
    <location>
        <begin position="24"/>
        <end position="86"/>
    </location>
</feature>
<accession>A0A0N4SYF5</accession>
<reference evidence="2 3" key="2">
    <citation type="submission" date="2018-11" db="EMBL/GenBank/DDBJ databases">
        <authorList>
            <consortium name="Pathogen Informatics"/>
        </authorList>
    </citation>
    <scope>NUCLEOTIDE SEQUENCE [LARGE SCALE GENOMIC DNA]</scope>
</reference>
<evidence type="ECO:0000313" key="2">
    <source>
        <dbReference type="EMBL" id="VDN81950.1"/>
    </source>
</evidence>
<keyword evidence="3" id="KW-1185">Reference proteome</keyword>
<organism evidence="4">
    <name type="scientific">Brugia pahangi</name>
    <name type="common">Filarial nematode worm</name>
    <dbReference type="NCBI Taxonomy" id="6280"/>
    <lineage>
        <taxon>Eukaryota</taxon>
        <taxon>Metazoa</taxon>
        <taxon>Ecdysozoa</taxon>
        <taxon>Nematoda</taxon>
        <taxon>Chromadorea</taxon>
        <taxon>Rhabditida</taxon>
        <taxon>Spirurina</taxon>
        <taxon>Spiruromorpha</taxon>
        <taxon>Filarioidea</taxon>
        <taxon>Onchocercidae</taxon>
        <taxon>Brugia</taxon>
    </lineage>
</organism>
<keyword evidence="1" id="KW-0732">Signal</keyword>
<proteinExistence type="predicted"/>
<name>A0A0N4SYF5_BRUPA</name>
<feature type="signal peptide" evidence="1">
    <location>
        <begin position="1"/>
        <end position="23"/>
    </location>
</feature>
<reference evidence="4" key="1">
    <citation type="submission" date="2017-02" db="UniProtKB">
        <authorList>
            <consortium name="WormBaseParasite"/>
        </authorList>
    </citation>
    <scope>IDENTIFICATION</scope>
</reference>